<keyword evidence="3 9" id="KW-0808">Transferase</keyword>
<dbReference type="NCBIfam" id="TIGR00510">
    <property type="entry name" value="lipA"/>
    <property type="match status" value="1"/>
</dbReference>
<keyword evidence="4 9" id="KW-0949">S-adenosyl-L-methionine</keyword>
<dbReference type="Pfam" id="PF04055">
    <property type="entry name" value="Radical_SAM"/>
    <property type="match status" value="1"/>
</dbReference>
<dbReference type="PIRSF" id="PIRSF005963">
    <property type="entry name" value="Lipoyl_synth"/>
    <property type="match status" value="1"/>
</dbReference>
<dbReference type="InterPro" id="IPR058240">
    <property type="entry name" value="rSAM_sf"/>
</dbReference>
<dbReference type="eggNOG" id="COG0320">
    <property type="taxonomic scope" value="Bacteria"/>
</dbReference>
<keyword evidence="7 9" id="KW-0411">Iron-sulfur</keyword>
<keyword evidence="2 9" id="KW-0963">Cytoplasm</keyword>
<reference evidence="12" key="2">
    <citation type="journal article" date="2013" name="Stand. Genomic Sci.">
        <title>Complete genome sequence of Desulfocapsa sulfexigens, a marine deltaproteobacterium specialized in disproportionating inorganic sulfur compounds.</title>
        <authorList>
            <person name="Finster K.W."/>
            <person name="Kjeldsen K.U."/>
            <person name="Kube M."/>
            <person name="Reinhardt R."/>
            <person name="Mussmann M."/>
            <person name="Amann R."/>
            <person name="Schreiber L."/>
        </authorList>
    </citation>
    <scope>NUCLEOTIDE SEQUENCE [LARGE SCALE GENOMIC DNA]</scope>
    <source>
        <strain evidence="12">DSM 10523 / SB164P1</strain>
    </source>
</reference>
<evidence type="ECO:0000256" key="3">
    <source>
        <dbReference type="ARBA" id="ARBA00022679"/>
    </source>
</evidence>
<sequence>MIKPRWLVLPAPDAHDMNRIQDILDKGQLHSVCESAQCPNIGECFAHKTCTFMILGDICTRNCAFCAVAHGHPLSPDPQEPGMVGETARQLGLKHVVVTSVTRDDLPDGGAEHFVATIQAIKHENPDATVEVLIPDFGGRREPLESVLSAMPDVLNHNIETVPRLYDSVRPGARYERSLQLIRNVSNSRSDERILTKSGLMLGLGETQEEVVATMEDLLQVGCRIVTLGQYLCPSSRHHPVVEYVHPDTFNRLADIGKQLGFKQVVAGPLVRSSYHAAESFKELRM</sequence>
<feature type="binding site" evidence="9">
    <location>
        <position position="33"/>
    </location>
    <ligand>
        <name>[4Fe-4S] cluster</name>
        <dbReference type="ChEBI" id="CHEBI:49883"/>
        <label>1</label>
    </ligand>
</feature>
<feature type="domain" description="Radical SAM core" evidence="10">
    <location>
        <begin position="45"/>
        <end position="263"/>
    </location>
</feature>
<comment type="similarity">
    <text evidence="9">Belongs to the radical SAM superfamily. Lipoyl synthase family.</text>
</comment>
<feature type="binding site" evidence="9">
    <location>
        <position position="44"/>
    </location>
    <ligand>
        <name>[4Fe-4S] cluster</name>
        <dbReference type="ChEBI" id="CHEBI:49883"/>
        <label>1</label>
    </ligand>
</feature>
<organism evidence="11 12">
    <name type="scientific">Pseudodesulfovibrio piezophilus (strain DSM 21447 / JCM 15486 / C1TLV30)</name>
    <name type="common">Desulfovibrio piezophilus</name>
    <dbReference type="NCBI Taxonomy" id="1322246"/>
    <lineage>
        <taxon>Bacteria</taxon>
        <taxon>Pseudomonadati</taxon>
        <taxon>Thermodesulfobacteriota</taxon>
        <taxon>Desulfovibrionia</taxon>
        <taxon>Desulfovibrionales</taxon>
        <taxon>Desulfovibrionaceae</taxon>
    </lineage>
</organism>
<dbReference type="NCBIfam" id="NF004019">
    <property type="entry name" value="PRK05481.1"/>
    <property type="match status" value="1"/>
</dbReference>
<dbReference type="InterPro" id="IPR013785">
    <property type="entry name" value="Aldolase_TIM"/>
</dbReference>
<evidence type="ECO:0000256" key="1">
    <source>
        <dbReference type="ARBA" id="ARBA00022485"/>
    </source>
</evidence>
<keyword evidence="6 9" id="KW-0408">Iron</keyword>
<evidence type="ECO:0000313" key="12">
    <source>
        <dbReference type="Proteomes" id="UP000011724"/>
    </source>
</evidence>
<dbReference type="SFLD" id="SFLDF00271">
    <property type="entry name" value="lipoyl_synthase"/>
    <property type="match status" value="1"/>
</dbReference>
<name>M1WKY5_PSEP2</name>
<dbReference type="BioCyc" id="DPIE1322246:BN4_RS15965-MONOMER"/>
<dbReference type="GO" id="GO:0016992">
    <property type="term" value="F:lipoate synthase activity"/>
    <property type="evidence" value="ECO:0007669"/>
    <property type="project" value="UniProtKB-UniRule"/>
</dbReference>
<dbReference type="InterPro" id="IPR007197">
    <property type="entry name" value="rSAM"/>
</dbReference>
<dbReference type="SFLD" id="SFLDS00029">
    <property type="entry name" value="Radical_SAM"/>
    <property type="match status" value="1"/>
</dbReference>
<proteinExistence type="inferred from homology"/>
<dbReference type="FunFam" id="3.20.20.70:FF:000040">
    <property type="entry name" value="Lipoyl synthase"/>
    <property type="match status" value="1"/>
</dbReference>
<dbReference type="InterPro" id="IPR006638">
    <property type="entry name" value="Elp3/MiaA/NifB-like_rSAM"/>
</dbReference>
<dbReference type="KEGG" id="dpi:BN4_20344"/>
<dbReference type="PANTHER" id="PTHR10949:SF0">
    <property type="entry name" value="LIPOYL SYNTHASE, MITOCHONDRIAL"/>
    <property type="match status" value="1"/>
</dbReference>
<dbReference type="Proteomes" id="UP000011724">
    <property type="component" value="Chromosome"/>
</dbReference>
<dbReference type="Gene3D" id="3.20.20.70">
    <property type="entry name" value="Aldolase class I"/>
    <property type="match status" value="1"/>
</dbReference>
<dbReference type="OrthoDB" id="9787898at2"/>
<dbReference type="PATRIC" id="fig|879567.3.peg.3435"/>
<dbReference type="HOGENOM" id="CLU_033144_2_1_7"/>
<feature type="binding site" evidence="9">
    <location>
        <position position="59"/>
    </location>
    <ligand>
        <name>[4Fe-4S] cluster</name>
        <dbReference type="ChEBI" id="CHEBI:49883"/>
        <label>2</label>
        <note>4Fe-4S-S-AdoMet</note>
    </ligand>
</feature>
<dbReference type="InterPro" id="IPR003698">
    <property type="entry name" value="Lipoyl_synth"/>
</dbReference>
<evidence type="ECO:0000256" key="8">
    <source>
        <dbReference type="ARBA" id="ARBA00047326"/>
    </source>
</evidence>
<keyword evidence="12" id="KW-1185">Reference proteome</keyword>
<dbReference type="SFLD" id="SFLDG01058">
    <property type="entry name" value="lipoyl_synthase_like"/>
    <property type="match status" value="1"/>
</dbReference>
<evidence type="ECO:0000256" key="2">
    <source>
        <dbReference type="ARBA" id="ARBA00022490"/>
    </source>
</evidence>
<dbReference type="STRING" id="1322246.BN4_20344"/>
<dbReference type="EC" id="2.8.1.8" evidence="9"/>
<evidence type="ECO:0000256" key="4">
    <source>
        <dbReference type="ARBA" id="ARBA00022691"/>
    </source>
</evidence>
<dbReference type="CDD" id="cd01335">
    <property type="entry name" value="Radical_SAM"/>
    <property type="match status" value="1"/>
</dbReference>
<dbReference type="RefSeq" id="WP_015416448.1">
    <property type="nucleotide sequence ID" value="NC_020409.1"/>
</dbReference>
<dbReference type="GO" id="GO:0046872">
    <property type="term" value="F:metal ion binding"/>
    <property type="evidence" value="ECO:0007669"/>
    <property type="project" value="UniProtKB-KW"/>
</dbReference>
<feature type="binding site" evidence="9">
    <location>
        <position position="66"/>
    </location>
    <ligand>
        <name>[4Fe-4S] cluster</name>
        <dbReference type="ChEBI" id="CHEBI:49883"/>
        <label>2</label>
        <note>4Fe-4S-S-AdoMet</note>
    </ligand>
</feature>
<protein>
    <recommendedName>
        <fullName evidence="9">Lipoyl synthase</fullName>
        <ecNumber evidence="9">2.8.1.8</ecNumber>
    </recommendedName>
    <alternativeName>
        <fullName evidence="9">Lip-syn</fullName>
        <shortName evidence="9">LS</shortName>
    </alternativeName>
    <alternativeName>
        <fullName evidence="9">Lipoate synthase</fullName>
    </alternativeName>
    <alternativeName>
        <fullName evidence="9">Lipoic acid synthase</fullName>
    </alternativeName>
    <alternativeName>
        <fullName evidence="9">Sulfur insertion protein LipA</fullName>
    </alternativeName>
</protein>
<gene>
    <name evidence="9 11" type="primary">lipA</name>
    <name evidence="11" type="ordered locus">BN4_20344</name>
</gene>
<evidence type="ECO:0000256" key="9">
    <source>
        <dbReference type="HAMAP-Rule" id="MF_00206"/>
    </source>
</evidence>
<feature type="binding site" evidence="9">
    <location>
        <position position="38"/>
    </location>
    <ligand>
        <name>[4Fe-4S] cluster</name>
        <dbReference type="ChEBI" id="CHEBI:49883"/>
        <label>1</label>
    </ligand>
</feature>
<keyword evidence="5 9" id="KW-0479">Metal-binding</keyword>
<evidence type="ECO:0000259" key="10">
    <source>
        <dbReference type="PROSITE" id="PS51918"/>
    </source>
</evidence>
<feature type="binding site" evidence="9">
    <location>
        <position position="63"/>
    </location>
    <ligand>
        <name>[4Fe-4S] cluster</name>
        <dbReference type="ChEBI" id="CHEBI:49883"/>
        <label>2</label>
        <note>4Fe-4S-S-AdoMet</note>
    </ligand>
</feature>
<dbReference type="HAMAP" id="MF_00206">
    <property type="entry name" value="Lipoyl_synth"/>
    <property type="match status" value="1"/>
</dbReference>
<accession>M1WKY5</accession>
<dbReference type="GO" id="GO:0009249">
    <property type="term" value="P:protein lipoylation"/>
    <property type="evidence" value="ECO:0007669"/>
    <property type="project" value="UniProtKB-UniRule"/>
</dbReference>
<evidence type="ECO:0000256" key="5">
    <source>
        <dbReference type="ARBA" id="ARBA00022723"/>
    </source>
</evidence>
<dbReference type="SMART" id="SM00729">
    <property type="entry name" value="Elp3"/>
    <property type="match status" value="1"/>
</dbReference>
<feature type="binding site" evidence="9">
    <location>
        <position position="274"/>
    </location>
    <ligand>
        <name>[4Fe-4S] cluster</name>
        <dbReference type="ChEBI" id="CHEBI:49883"/>
        <label>1</label>
    </ligand>
</feature>
<comment type="cofactor">
    <cofactor evidence="9">
        <name>[4Fe-4S] cluster</name>
        <dbReference type="ChEBI" id="CHEBI:49883"/>
    </cofactor>
    <text evidence="9">Binds 2 [4Fe-4S] clusters per subunit. One cluster is coordinated with 3 cysteines and an exchangeable S-adenosyl-L-methionine.</text>
</comment>
<dbReference type="NCBIfam" id="NF009544">
    <property type="entry name" value="PRK12928.1"/>
    <property type="match status" value="1"/>
</dbReference>
<dbReference type="PROSITE" id="PS51918">
    <property type="entry name" value="RADICAL_SAM"/>
    <property type="match status" value="1"/>
</dbReference>
<evidence type="ECO:0000256" key="7">
    <source>
        <dbReference type="ARBA" id="ARBA00023014"/>
    </source>
</evidence>
<dbReference type="SUPFAM" id="SSF102114">
    <property type="entry name" value="Radical SAM enzymes"/>
    <property type="match status" value="1"/>
</dbReference>
<dbReference type="GO" id="GO:0005737">
    <property type="term" value="C:cytoplasm"/>
    <property type="evidence" value="ECO:0007669"/>
    <property type="project" value="UniProtKB-SubCell"/>
</dbReference>
<dbReference type="UniPathway" id="UPA00538">
    <property type="reaction ID" value="UER00593"/>
</dbReference>
<comment type="function">
    <text evidence="9">Catalyzes the radical-mediated insertion of two sulfur atoms into the C-6 and C-8 positions of the octanoyl moiety bound to the lipoyl domains of lipoate-dependent enzymes, thereby converting the octanoylated domains into lipoylated derivatives.</text>
</comment>
<dbReference type="AlphaFoldDB" id="M1WKY5"/>
<reference evidence="11 12" key="1">
    <citation type="journal article" date="2013" name="PLoS ONE">
        <title>The first genomic and proteomic characterization of a deep-sea sulfate reducer: insights into the piezophilic lifestyle of Desulfovibrio piezophilus.</title>
        <authorList>
            <person name="Pradel N."/>
            <person name="Ji B."/>
            <person name="Gimenez G."/>
            <person name="Talla E."/>
            <person name="Lenoble P."/>
            <person name="Garel M."/>
            <person name="Tamburini C."/>
            <person name="Fourquet P."/>
            <person name="Lebrun R."/>
            <person name="Bertin P."/>
            <person name="Denis Y."/>
            <person name="Pophillat M."/>
            <person name="Barbe V."/>
            <person name="Ollivier B."/>
            <person name="Dolla A."/>
        </authorList>
    </citation>
    <scope>NUCLEOTIDE SEQUENCE [LARGE SCALE GENOMIC DNA]</scope>
    <source>
        <strain evidence="12">DSM 10523 / SB164P1</strain>
    </source>
</reference>
<dbReference type="EMBL" id="FO203427">
    <property type="protein sequence ID" value="CCH50406.1"/>
    <property type="molecule type" value="Genomic_DNA"/>
</dbReference>
<dbReference type="PANTHER" id="PTHR10949">
    <property type="entry name" value="LIPOYL SYNTHASE"/>
    <property type="match status" value="1"/>
</dbReference>
<comment type="subcellular location">
    <subcellularLocation>
        <location evidence="9">Cytoplasm</location>
    </subcellularLocation>
</comment>
<evidence type="ECO:0000256" key="6">
    <source>
        <dbReference type="ARBA" id="ARBA00023004"/>
    </source>
</evidence>
<dbReference type="GO" id="GO:0051539">
    <property type="term" value="F:4 iron, 4 sulfur cluster binding"/>
    <property type="evidence" value="ECO:0007669"/>
    <property type="project" value="UniProtKB-UniRule"/>
</dbReference>
<comment type="catalytic activity">
    <reaction evidence="8 9">
        <text>[[Fe-S] cluster scaffold protein carrying a second [4Fe-4S](2+) cluster] + N(6)-octanoyl-L-lysyl-[protein] + 2 oxidized [2Fe-2S]-[ferredoxin] + 2 S-adenosyl-L-methionine + 4 H(+) = [[Fe-S] cluster scaffold protein] + N(6)-[(R)-dihydrolipoyl]-L-lysyl-[protein] + 4 Fe(3+) + 2 hydrogen sulfide + 2 5'-deoxyadenosine + 2 L-methionine + 2 reduced [2Fe-2S]-[ferredoxin]</text>
        <dbReference type="Rhea" id="RHEA:16585"/>
        <dbReference type="Rhea" id="RHEA-COMP:9928"/>
        <dbReference type="Rhea" id="RHEA-COMP:10000"/>
        <dbReference type="Rhea" id="RHEA-COMP:10001"/>
        <dbReference type="Rhea" id="RHEA-COMP:10475"/>
        <dbReference type="Rhea" id="RHEA-COMP:14568"/>
        <dbReference type="Rhea" id="RHEA-COMP:14569"/>
        <dbReference type="ChEBI" id="CHEBI:15378"/>
        <dbReference type="ChEBI" id="CHEBI:17319"/>
        <dbReference type="ChEBI" id="CHEBI:29034"/>
        <dbReference type="ChEBI" id="CHEBI:29919"/>
        <dbReference type="ChEBI" id="CHEBI:33722"/>
        <dbReference type="ChEBI" id="CHEBI:33737"/>
        <dbReference type="ChEBI" id="CHEBI:33738"/>
        <dbReference type="ChEBI" id="CHEBI:57844"/>
        <dbReference type="ChEBI" id="CHEBI:59789"/>
        <dbReference type="ChEBI" id="CHEBI:78809"/>
        <dbReference type="ChEBI" id="CHEBI:83100"/>
        <dbReference type="EC" id="2.8.1.8"/>
    </reaction>
</comment>
<evidence type="ECO:0000313" key="11">
    <source>
        <dbReference type="EMBL" id="CCH50406.1"/>
    </source>
</evidence>
<comment type="pathway">
    <text evidence="9">Protein modification; protein lipoylation via endogenous pathway; protein N(6)-(lipoyl)lysine from octanoyl-[acyl-carrier-protein]: step 2/2.</text>
</comment>
<keyword evidence="1 9" id="KW-0004">4Fe-4S</keyword>